<dbReference type="KEGG" id="eke:EK0264_07545"/>
<dbReference type="Pfam" id="PF00149">
    <property type="entry name" value="Metallophos"/>
    <property type="match status" value="1"/>
</dbReference>
<dbReference type="GO" id="GO:0008758">
    <property type="term" value="F:UDP-2,3-diacylglucosamine hydrolase activity"/>
    <property type="evidence" value="ECO:0007669"/>
    <property type="project" value="TreeGrafter"/>
</dbReference>
<dbReference type="PANTHER" id="PTHR31302">
    <property type="entry name" value="TRANSMEMBRANE PROTEIN WITH METALLOPHOSPHOESTERASE DOMAIN-RELATED"/>
    <property type="match status" value="1"/>
</dbReference>
<organism evidence="3 4">
    <name type="scientific">Epidermidibacterium keratini</name>
    <dbReference type="NCBI Taxonomy" id="1891644"/>
    <lineage>
        <taxon>Bacteria</taxon>
        <taxon>Bacillati</taxon>
        <taxon>Actinomycetota</taxon>
        <taxon>Actinomycetes</taxon>
        <taxon>Sporichthyales</taxon>
        <taxon>Sporichthyaceae</taxon>
        <taxon>Epidermidibacterium</taxon>
    </lineage>
</organism>
<dbReference type="Gene3D" id="3.60.21.10">
    <property type="match status" value="1"/>
</dbReference>
<keyword evidence="1" id="KW-0472">Membrane</keyword>
<dbReference type="EMBL" id="CP047156">
    <property type="protein sequence ID" value="QHC00141.1"/>
    <property type="molecule type" value="Genomic_DNA"/>
</dbReference>
<dbReference type="GO" id="GO:0016020">
    <property type="term" value="C:membrane"/>
    <property type="evidence" value="ECO:0007669"/>
    <property type="project" value="GOC"/>
</dbReference>
<feature type="transmembrane region" description="Helical" evidence="1">
    <location>
        <begin position="12"/>
        <end position="32"/>
    </location>
</feature>
<evidence type="ECO:0000313" key="3">
    <source>
        <dbReference type="EMBL" id="QHC00141.1"/>
    </source>
</evidence>
<feature type="domain" description="Calcineurin-like phosphoesterase" evidence="2">
    <location>
        <begin position="55"/>
        <end position="239"/>
    </location>
</feature>
<protein>
    <submittedName>
        <fullName evidence="3">Metallophosphoesterase</fullName>
    </submittedName>
</protein>
<dbReference type="OrthoDB" id="9780884at2"/>
<accession>A0A7L4YLJ1</accession>
<dbReference type="InterPro" id="IPR004843">
    <property type="entry name" value="Calcineurin-like_PHP"/>
</dbReference>
<dbReference type="RefSeq" id="WP_159544329.1">
    <property type="nucleotide sequence ID" value="NZ_CP047156.1"/>
</dbReference>
<dbReference type="InParanoid" id="A0A7L4YLJ1"/>
<evidence type="ECO:0000259" key="2">
    <source>
        <dbReference type="Pfam" id="PF00149"/>
    </source>
</evidence>
<sequence length="317" mass="34653">MSALTNLTGFRGWRVGAGLLGAGATALAYGSLIERNAFTVRRFEIEALPRGMRSLRVLHISDVHLTMKQHRKVEWIRSLAALKPDFVVSTGDHLGGDEAVFPNVIRAHGPLLDFPGVFVWGNNDHFKPVPKSPTRYFTRSTASRAGQRVDLGPLATEFTDRGWLDLNNRRDALEIDGVRIAFGGVNDPHTAHDHYERIAGPADPDAAVRIGVLHSPEPRLLSPFTDDGYELLLAGHTHGGQVRVPFYGALVSNCELDPSQARWVSTWDTDAGNRSTLHVCAGLGTSPYAPVRFACRPEATLLTLTASPDSPIRSRAR</sequence>
<reference evidence="3 4" key="1">
    <citation type="journal article" date="2018" name="Int. J. Syst. Evol. Microbiol.">
        <title>Epidermidibacterium keratini gen. nov., sp. nov., a member of the family Sporichthyaceae, isolated from keratin epidermis.</title>
        <authorList>
            <person name="Lee D.G."/>
            <person name="Trujillo M.E."/>
            <person name="Kang S."/>
            <person name="Nam J.J."/>
            <person name="Kim Y.J."/>
        </authorList>
    </citation>
    <scope>NUCLEOTIDE SEQUENCE [LARGE SCALE GENOMIC DNA]</scope>
    <source>
        <strain evidence="3 4">EPI-7</strain>
    </source>
</reference>
<dbReference type="FunCoup" id="A0A7L4YLJ1">
    <property type="interactions" value="21"/>
</dbReference>
<dbReference type="PANTHER" id="PTHR31302:SF20">
    <property type="entry name" value="CONSERVED PROTEIN"/>
    <property type="match status" value="1"/>
</dbReference>
<proteinExistence type="predicted"/>
<keyword evidence="4" id="KW-1185">Reference proteome</keyword>
<dbReference type="SUPFAM" id="SSF56300">
    <property type="entry name" value="Metallo-dependent phosphatases"/>
    <property type="match status" value="1"/>
</dbReference>
<keyword evidence="1" id="KW-0812">Transmembrane</keyword>
<dbReference type="AlphaFoldDB" id="A0A7L4YLJ1"/>
<dbReference type="InterPro" id="IPR029052">
    <property type="entry name" value="Metallo-depent_PP-like"/>
</dbReference>
<dbReference type="Proteomes" id="UP000463857">
    <property type="component" value="Chromosome"/>
</dbReference>
<dbReference type="GO" id="GO:0009245">
    <property type="term" value="P:lipid A biosynthetic process"/>
    <property type="evidence" value="ECO:0007669"/>
    <property type="project" value="TreeGrafter"/>
</dbReference>
<evidence type="ECO:0000256" key="1">
    <source>
        <dbReference type="SAM" id="Phobius"/>
    </source>
</evidence>
<dbReference type="InterPro" id="IPR051158">
    <property type="entry name" value="Metallophosphoesterase_sf"/>
</dbReference>
<evidence type="ECO:0000313" key="4">
    <source>
        <dbReference type="Proteomes" id="UP000463857"/>
    </source>
</evidence>
<gene>
    <name evidence="3" type="ORF">EK0264_07545</name>
</gene>
<name>A0A7L4YLJ1_9ACTN</name>
<keyword evidence="1" id="KW-1133">Transmembrane helix</keyword>